<dbReference type="Pfam" id="PF01554">
    <property type="entry name" value="MatE"/>
    <property type="match status" value="2"/>
</dbReference>
<dbReference type="RefSeq" id="WP_224477404.1">
    <property type="nucleotide sequence ID" value="NZ_JAIUJS010000002.1"/>
</dbReference>
<evidence type="ECO:0000256" key="7">
    <source>
        <dbReference type="ARBA" id="ARBA00022989"/>
    </source>
</evidence>
<accession>A0ABS7XXU8</accession>
<keyword evidence="4" id="KW-0050">Antiport</keyword>
<gene>
    <name evidence="12" type="ORF">LBV24_04530</name>
</gene>
<dbReference type="Proteomes" id="UP001198402">
    <property type="component" value="Unassembled WGS sequence"/>
</dbReference>
<evidence type="ECO:0000256" key="6">
    <source>
        <dbReference type="ARBA" id="ARBA00022692"/>
    </source>
</evidence>
<evidence type="ECO:0000256" key="8">
    <source>
        <dbReference type="ARBA" id="ARBA00023065"/>
    </source>
</evidence>
<dbReference type="EMBL" id="JAIUJS010000002">
    <property type="protein sequence ID" value="MCA0152470.1"/>
    <property type="molecule type" value="Genomic_DNA"/>
</dbReference>
<feature type="transmembrane region" description="Helical" evidence="11">
    <location>
        <begin position="409"/>
        <end position="431"/>
    </location>
</feature>
<evidence type="ECO:0000256" key="1">
    <source>
        <dbReference type="ARBA" id="ARBA00004651"/>
    </source>
</evidence>
<dbReference type="PIRSF" id="PIRSF006603">
    <property type="entry name" value="DinF"/>
    <property type="match status" value="1"/>
</dbReference>
<evidence type="ECO:0000256" key="4">
    <source>
        <dbReference type="ARBA" id="ARBA00022449"/>
    </source>
</evidence>
<feature type="transmembrane region" description="Helical" evidence="11">
    <location>
        <begin position="384"/>
        <end position="403"/>
    </location>
</feature>
<keyword evidence="9 11" id="KW-0472">Membrane</keyword>
<comment type="similarity">
    <text evidence="2">Belongs to the multi antimicrobial extrusion (MATE) (TC 2.A.66.1) family.</text>
</comment>
<dbReference type="InterPro" id="IPR044644">
    <property type="entry name" value="DinF-like"/>
</dbReference>
<keyword evidence="7 11" id="KW-1133">Transmembrane helix</keyword>
<feature type="transmembrane region" description="Helical" evidence="11">
    <location>
        <begin position="269"/>
        <end position="296"/>
    </location>
</feature>
<name>A0ABS7XXU8_9FLAO</name>
<protein>
    <recommendedName>
        <fullName evidence="10">Multidrug-efflux transporter</fullName>
    </recommendedName>
</protein>
<feature type="transmembrane region" description="Helical" evidence="11">
    <location>
        <begin position="355"/>
        <end position="372"/>
    </location>
</feature>
<evidence type="ECO:0000256" key="2">
    <source>
        <dbReference type="ARBA" id="ARBA00010199"/>
    </source>
</evidence>
<sequence length="444" mass="48898">MSTKITLKQINKLAIPALISGISEPILSLTDAAIIGNMDLNATESLAAVGIVTTFLSMLIWVLGQTRSAISSIVSQYLGADKLGEVKNLPAQAIFLITSLSILIILATYPFASQIFKLYNASDLILNYSIEYYQIRVFGFPFTLFTIAVFGTFRGLQNTFHPMIIAIAGSVANIILDIVLVYGIEGIIPALHIQGAAYASVIAQIIMAGLSVYYLLIKTDIPLLVRFPFNPEIKRFALMIVNLFIRTIALNVALYFGTSFATKYGPTYIAAYTIAINLWFLGAFLIDGYASAGNILSGKLYGAKEYKSLIDLSNKLIKYGILIGLTIAIIGGLLYFPIGSIFTDDQNVLSEFYNIFWIVLAMQPLCALAFIFDGVFKGLGKMQYLRNVLLFSTLLVFIPVIIATDNLGYKLYGIFTAFTLWIIARGLPLIIKFRKTFRTLAENT</sequence>
<dbReference type="PANTHER" id="PTHR43298">
    <property type="entry name" value="MULTIDRUG RESISTANCE PROTEIN NORM-RELATED"/>
    <property type="match status" value="1"/>
</dbReference>
<feature type="transmembrane region" description="Helical" evidence="11">
    <location>
        <begin position="132"/>
        <end position="151"/>
    </location>
</feature>
<dbReference type="CDD" id="cd13136">
    <property type="entry name" value="MATE_DinF_like"/>
    <property type="match status" value="1"/>
</dbReference>
<feature type="transmembrane region" description="Helical" evidence="11">
    <location>
        <begin position="93"/>
        <end position="112"/>
    </location>
</feature>
<proteinExistence type="inferred from homology"/>
<dbReference type="InterPro" id="IPR048279">
    <property type="entry name" value="MdtK-like"/>
</dbReference>
<evidence type="ECO:0000256" key="9">
    <source>
        <dbReference type="ARBA" id="ARBA00023136"/>
    </source>
</evidence>
<feature type="transmembrane region" description="Helical" evidence="11">
    <location>
        <begin position="316"/>
        <end position="335"/>
    </location>
</feature>
<feature type="transmembrane region" description="Helical" evidence="11">
    <location>
        <begin position="236"/>
        <end position="257"/>
    </location>
</feature>
<evidence type="ECO:0000256" key="10">
    <source>
        <dbReference type="ARBA" id="ARBA00031636"/>
    </source>
</evidence>
<dbReference type="PANTHER" id="PTHR43298:SF2">
    <property type="entry name" value="FMN_FAD EXPORTER YEEO-RELATED"/>
    <property type="match status" value="1"/>
</dbReference>
<comment type="subcellular location">
    <subcellularLocation>
        <location evidence="1">Cell membrane</location>
        <topology evidence="1">Multi-pass membrane protein</topology>
    </subcellularLocation>
</comment>
<reference evidence="13" key="1">
    <citation type="submission" date="2023-07" db="EMBL/GenBank/DDBJ databases">
        <authorList>
            <person name="Yue Y."/>
        </authorList>
    </citation>
    <scope>NUCLEOTIDE SEQUENCE [LARGE SCALE GENOMIC DNA]</scope>
    <source>
        <strain evidence="13">2Y89</strain>
    </source>
</reference>
<keyword evidence="3" id="KW-0813">Transport</keyword>
<keyword evidence="5" id="KW-1003">Cell membrane</keyword>
<evidence type="ECO:0000313" key="12">
    <source>
        <dbReference type="EMBL" id="MCA0152470.1"/>
    </source>
</evidence>
<feature type="transmembrane region" description="Helical" evidence="11">
    <location>
        <begin position="163"/>
        <end position="184"/>
    </location>
</feature>
<evidence type="ECO:0000256" key="5">
    <source>
        <dbReference type="ARBA" id="ARBA00022475"/>
    </source>
</evidence>
<evidence type="ECO:0000313" key="13">
    <source>
        <dbReference type="Proteomes" id="UP001198402"/>
    </source>
</evidence>
<dbReference type="InterPro" id="IPR050222">
    <property type="entry name" value="MATE_MdtK"/>
</dbReference>
<dbReference type="NCBIfam" id="TIGR00797">
    <property type="entry name" value="matE"/>
    <property type="match status" value="1"/>
</dbReference>
<dbReference type="InterPro" id="IPR002528">
    <property type="entry name" value="MATE_fam"/>
</dbReference>
<feature type="transmembrane region" description="Helical" evidence="11">
    <location>
        <begin position="46"/>
        <end position="64"/>
    </location>
</feature>
<evidence type="ECO:0000256" key="11">
    <source>
        <dbReference type="SAM" id="Phobius"/>
    </source>
</evidence>
<keyword evidence="13" id="KW-1185">Reference proteome</keyword>
<organism evidence="12 13">
    <name type="scientific">Winogradskyella vincentii</name>
    <dbReference type="NCBI Taxonomy" id="2877122"/>
    <lineage>
        <taxon>Bacteria</taxon>
        <taxon>Pseudomonadati</taxon>
        <taxon>Bacteroidota</taxon>
        <taxon>Flavobacteriia</taxon>
        <taxon>Flavobacteriales</taxon>
        <taxon>Flavobacteriaceae</taxon>
        <taxon>Winogradskyella</taxon>
    </lineage>
</organism>
<feature type="transmembrane region" description="Helical" evidence="11">
    <location>
        <begin position="196"/>
        <end position="216"/>
    </location>
</feature>
<evidence type="ECO:0000256" key="3">
    <source>
        <dbReference type="ARBA" id="ARBA00022448"/>
    </source>
</evidence>
<keyword evidence="6 11" id="KW-0812">Transmembrane</keyword>
<comment type="caution">
    <text evidence="12">The sequence shown here is derived from an EMBL/GenBank/DDBJ whole genome shotgun (WGS) entry which is preliminary data.</text>
</comment>
<keyword evidence="8" id="KW-0406">Ion transport</keyword>